<sequence>MHGPWESTGDWTVKREINASNQYVVSYATVEVNTLTGEYESEAAGALADINKSVLEAEAKGVLDKWPPKIEGLFTKWQDLPSRYTSAALLDWAARELNIDPDNPDSTGDSFGDINSRLAGDLENIKLRTGQLSGEYAETFAEYYVNQLPTTFQAQGRLVAALSVASHAQGEIWGRTEDDLAAFEPKALEAMKASAPDGPDGDLVLGLTVIAAFATALAAVPTLGGSVALFGAISGAAAIGAGVEAAKTPDTKYQSLPLGADHPDKVFTNMEKWLDDLDTQIEVQEVGVQDFLKAAKAFADGGSCELTRPTLNSADPSAVLNRRQGVTVSKESIAKITELWLPSVAADLRQAEGYLTFTADDGFRRSTDVGLAYTGAWTEFSALQTRTSDLLTGLSTDLEDAGTKLEDAARLIGMTDDQISQHYQKVEKQVEDRNLNDPDDVLPLL</sequence>
<dbReference type="Proteomes" id="UP001500842">
    <property type="component" value="Unassembled WGS sequence"/>
</dbReference>
<reference evidence="1 2" key="1">
    <citation type="journal article" date="2019" name="Int. J. Syst. Evol. Microbiol.">
        <title>The Global Catalogue of Microorganisms (GCM) 10K type strain sequencing project: providing services to taxonomists for standard genome sequencing and annotation.</title>
        <authorList>
            <consortium name="The Broad Institute Genomics Platform"/>
            <consortium name="The Broad Institute Genome Sequencing Center for Infectious Disease"/>
            <person name="Wu L."/>
            <person name="Ma J."/>
        </authorList>
    </citation>
    <scope>NUCLEOTIDE SEQUENCE [LARGE SCALE GENOMIC DNA]</scope>
    <source>
        <strain evidence="1 2">JCM 14942</strain>
    </source>
</reference>
<evidence type="ECO:0008006" key="3">
    <source>
        <dbReference type="Google" id="ProtNLM"/>
    </source>
</evidence>
<comment type="caution">
    <text evidence="1">The sequence shown here is derived from an EMBL/GenBank/DDBJ whole genome shotgun (WGS) entry which is preliminary data.</text>
</comment>
<accession>A0ABN2BFD8</accession>
<organism evidence="1 2">
    <name type="scientific">Nocardioides humi</name>
    <dbReference type="NCBI Taxonomy" id="449461"/>
    <lineage>
        <taxon>Bacteria</taxon>
        <taxon>Bacillati</taxon>
        <taxon>Actinomycetota</taxon>
        <taxon>Actinomycetes</taxon>
        <taxon>Propionibacteriales</taxon>
        <taxon>Nocardioidaceae</taxon>
        <taxon>Nocardioides</taxon>
    </lineage>
</organism>
<proteinExistence type="predicted"/>
<evidence type="ECO:0000313" key="1">
    <source>
        <dbReference type="EMBL" id="GAA1538850.1"/>
    </source>
</evidence>
<dbReference type="EMBL" id="BAAAOR010000036">
    <property type="protein sequence ID" value="GAA1538850.1"/>
    <property type="molecule type" value="Genomic_DNA"/>
</dbReference>
<gene>
    <name evidence="1" type="ORF">GCM10009788_46930</name>
</gene>
<evidence type="ECO:0000313" key="2">
    <source>
        <dbReference type="Proteomes" id="UP001500842"/>
    </source>
</evidence>
<name>A0ABN2BFD8_9ACTN</name>
<keyword evidence="2" id="KW-1185">Reference proteome</keyword>
<protein>
    <recommendedName>
        <fullName evidence="3">WXG100 family type VII secretion target</fullName>
    </recommendedName>
</protein>